<name>A0A660S578_UNCT6</name>
<dbReference type="Proteomes" id="UP000282321">
    <property type="component" value="Unassembled WGS sequence"/>
</dbReference>
<evidence type="ECO:0000259" key="1">
    <source>
        <dbReference type="Pfam" id="PF20539"/>
    </source>
</evidence>
<sequence length="374" mass="41180">MRYYKLILYLIFFSFVFLLGIPHLYGDATIRAFDTPNDDGSSITVKWNYTGTGDTFELFRKTVSDTNWQKLKTLPLSKHSYVDDNTVRGVQYQYGIRIKTDTILSEMVISKPVSAKAQFFDTGKTLILVLILGYFAILIYFIGAAKKGKSLFIRKIAGLDALDEAVGRATEMGKPILFIPGISSMSDIATIAAVNILGPVAKKVAEYGTDLLVPNKDPIVASVTQEVVKESYLEAGRPDLFNPNKIWFVTDSQFAYAAAVQGIMVRERPATILLLGYFYAESLLLAETGNSTGAIQIAGTDAVDQLPFFITSCDYTIMGEELYAAGAYLSKEPTLLSSIKAQDYGKIAIFATLLLGLILGLLKSNWLINILTVR</sequence>
<dbReference type="InterPro" id="IPR013783">
    <property type="entry name" value="Ig-like_fold"/>
</dbReference>
<feature type="domain" description="DUF6754" evidence="1">
    <location>
        <begin position="116"/>
        <end position="367"/>
    </location>
</feature>
<dbReference type="InterPro" id="IPR036116">
    <property type="entry name" value="FN3_sf"/>
</dbReference>
<proteinExistence type="predicted"/>
<dbReference type="EMBL" id="QNBC01000130">
    <property type="protein sequence ID" value="RKX64819.1"/>
    <property type="molecule type" value="Genomic_DNA"/>
</dbReference>
<dbReference type="Gene3D" id="2.60.40.10">
    <property type="entry name" value="Immunoglobulins"/>
    <property type="match status" value="1"/>
</dbReference>
<dbReference type="SUPFAM" id="SSF49265">
    <property type="entry name" value="Fibronectin type III"/>
    <property type="match status" value="1"/>
</dbReference>
<protein>
    <recommendedName>
        <fullName evidence="1">DUF6754 domain-containing protein</fullName>
    </recommendedName>
</protein>
<comment type="caution">
    <text evidence="2">The sequence shown here is derived from an EMBL/GenBank/DDBJ whole genome shotgun (WGS) entry which is preliminary data.</text>
</comment>
<reference evidence="2 3" key="1">
    <citation type="submission" date="2018-06" db="EMBL/GenBank/DDBJ databases">
        <title>Extensive metabolic versatility and redundancy in microbially diverse, dynamic hydrothermal sediments.</title>
        <authorList>
            <person name="Dombrowski N."/>
            <person name="Teske A."/>
            <person name="Baker B.J."/>
        </authorList>
    </citation>
    <scope>NUCLEOTIDE SEQUENCE [LARGE SCALE GENOMIC DNA]</scope>
    <source>
        <strain evidence="2">B35_G9</strain>
    </source>
</reference>
<evidence type="ECO:0000313" key="2">
    <source>
        <dbReference type="EMBL" id="RKX64819.1"/>
    </source>
</evidence>
<dbReference type="InterPro" id="IPR046642">
    <property type="entry name" value="DUF6754"/>
</dbReference>
<dbReference type="Pfam" id="PF20539">
    <property type="entry name" value="DUF6754"/>
    <property type="match status" value="1"/>
</dbReference>
<dbReference type="InterPro" id="IPR003961">
    <property type="entry name" value="FN3_dom"/>
</dbReference>
<gene>
    <name evidence="2" type="ORF">DRP44_07630</name>
</gene>
<dbReference type="CDD" id="cd00063">
    <property type="entry name" value="FN3"/>
    <property type="match status" value="1"/>
</dbReference>
<dbReference type="AlphaFoldDB" id="A0A660S578"/>
<evidence type="ECO:0000313" key="3">
    <source>
        <dbReference type="Proteomes" id="UP000282321"/>
    </source>
</evidence>
<accession>A0A660S578</accession>
<organism evidence="2 3">
    <name type="scientific">candidate division TA06 bacterium</name>
    <dbReference type="NCBI Taxonomy" id="2250710"/>
    <lineage>
        <taxon>Bacteria</taxon>
        <taxon>Bacteria division TA06</taxon>
    </lineage>
</organism>